<dbReference type="PRINTS" id="PR00040">
    <property type="entry name" value="HTHMERR"/>
</dbReference>
<dbReference type="InterPro" id="IPR000551">
    <property type="entry name" value="MerR-type_HTH_dom"/>
</dbReference>
<reference evidence="4" key="1">
    <citation type="submission" date="2020-09" db="EMBL/GenBank/DDBJ databases">
        <title>Draft Genome Sequence of Paenibacillus sp. WST5.</title>
        <authorList>
            <person name="Bao Z."/>
        </authorList>
    </citation>
    <scope>NUCLEOTIDE SEQUENCE</scope>
    <source>
        <strain evidence="4">WST5</strain>
    </source>
</reference>
<dbReference type="Pfam" id="PF13411">
    <property type="entry name" value="MerR_1"/>
    <property type="match status" value="1"/>
</dbReference>
<name>A0A926QL34_9BACL</name>
<dbReference type="CDD" id="cd01106">
    <property type="entry name" value="HTH_TipAL-Mta"/>
    <property type="match status" value="1"/>
</dbReference>
<keyword evidence="1" id="KW-0238">DNA-binding</keyword>
<dbReference type="PANTHER" id="PTHR30204:SF90">
    <property type="entry name" value="HTH-TYPE TRANSCRIPTIONAL ACTIVATOR MTA"/>
    <property type="match status" value="1"/>
</dbReference>
<keyword evidence="2" id="KW-0175">Coiled coil</keyword>
<comment type="caution">
    <text evidence="4">The sequence shown here is derived from an EMBL/GenBank/DDBJ whole genome shotgun (WGS) entry which is preliminary data.</text>
</comment>
<dbReference type="AlphaFoldDB" id="A0A926QL34"/>
<proteinExistence type="predicted"/>
<keyword evidence="5" id="KW-1185">Reference proteome</keyword>
<dbReference type="InterPro" id="IPR009061">
    <property type="entry name" value="DNA-bd_dom_put_sf"/>
</dbReference>
<evidence type="ECO:0000313" key="5">
    <source>
        <dbReference type="Proteomes" id="UP000650466"/>
    </source>
</evidence>
<feature type="domain" description="HTH merR-type" evidence="3">
    <location>
        <begin position="4"/>
        <end position="73"/>
    </location>
</feature>
<gene>
    <name evidence="4" type="ORF">ICC18_18700</name>
</gene>
<dbReference type="InterPro" id="IPR047057">
    <property type="entry name" value="MerR_fam"/>
</dbReference>
<evidence type="ECO:0000259" key="3">
    <source>
        <dbReference type="PROSITE" id="PS50937"/>
    </source>
</evidence>
<evidence type="ECO:0000256" key="2">
    <source>
        <dbReference type="SAM" id="Coils"/>
    </source>
</evidence>
<feature type="coiled-coil region" evidence="2">
    <location>
        <begin position="79"/>
        <end position="106"/>
    </location>
</feature>
<dbReference type="SMART" id="SM00422">
    <property type="entry name" value="HTH_MERR"/>
    <property type="match status" value="1"/>
</dbReference>
<dbReference type="PANTHER" id="PTHR30204">
    <property type="entry name" value="REDOX-CYCLING DRUG-SENSING TRANSCRIPTIONAL ACTIVATOR SOXR"/>
    <property type="match status" value="1"/>
</dbReference>
<dbReference type="Gene3D" id="1.10.1660.10">
    <property type="match status" value="1"/>
</dbReference>
<dbReference type="RefSeq" id="WP_188175934.1">
    <property type="nucleotide sequence ID" value="NZ_JACVVD010000006.1"/>
</dbReference>
<evidence type="ECO:0000313" key="4">
    <source>
        <dbReference type="EMBL" id="MBD0382152.1"/>
    </source>
</evidence>
<dbReference type="GO" id="GO:0003677">
    <property type="term" value="F:DNA binding"/>
    <property type="evidence" value="ECO:0007669"/>
    <property type="project" value="UniProtKB-KW"/>
</dbReference>
<dbReference type="SUPFAM" id="SSF46955">
    <property type="entry name" value="Putative DNA-binding domain"/>
    <property type="match status" value="1"/>
</dbReference>
<sequence length="169" mass="19618">MQREWKVGELAKLTGLTIRTLRFYDQIGLFSPSGYSNSGYRLYTETDISRLQQILSLKELGLSLEQIKAVMAGDQLSLLDTVSLQIARLKENIRMQQKLLHELENVSSRMHRNEPLTVEYFTKIMLTMRMNHEKYFDEKKSSWNLHLDQLGAYLDEHPGEPGQGGFDHE</sequence>
<dbReference type="Proteomes" id="UP000650466">
    <property type="component" value="Unassembled WGS sequence"/>
</dbReference>
<organism evidence="4 5">
    <name type="scientific">Paenibacillus sedimenti</name>
    <dbReference type="NCBI Taxonomy" id="2770274"/>
    <lineage>
        <taxon>Bacteria</taxon>
        <taxon>Bacillati</taxon>
        <taxon>Bacillota</taxon>
        <taxon>Bacilli</taxon>
        <taxon>Bacillales</taxon>
        <taxon>Paenibacillaceae</taxon>
        <taxon>Paenibacillus</taxon>
    </lineage>
</organism>
<dbReference type="EMBL" id="JACVVD010000006">
    <property type="protein sequence ID" value="MBD0382152.1"/>
    <property type="molecule type" value="Genomic_DNA"/>
</dbReference>
<protein>
    <submittedName>
        <fullName evidence="4">MerR family transcriptional regulator</fullName>
    </submittedName>
</protein>
<dbReference type="GO" id="GO:0003700">
    <property type="term" value="F:DNA-binding transcription factor activity"/>
    <property type="evidence" value="ECO:0007669"/>
    <property type="project" value="InterPro"/>
</dbReference>
<dbReference type="PROSITE" id="PS50937">
    <property type="entry name" value="HTH_MERR_2"/>
    <property type="match status" value="1"/>
</dbReference>
<dbReference type="PROSITE" id="PS00552">
    <property type="entry name" value="HTH_MERR_1"/>
    <property type="match status" value="1"/>
</dbReference>
<accession>A0A926QL34</accession>
<evidence type="ECO:0000256" key="1">
    <source>
        <dbReference type="ARBA" id="ARBA00023125"/>
    </source>
</evidence>